<comment type="similarity">
    <text evidence="1">Belongs to the eukaryotic ribosomal protein eL31 family.</text>
</comment>
<protein>
    <recommendedName>
        <fullName evidence="7">60S ribosomal protein L31</fullName>
    </recommendedName>
</protein>
<reference evidence="6" key="1">
    <citation type="submission" date="2018-02" db="EMBL/GenBank/DDBJ databases">
        <authorList>
            <person name="Cohen D.B."/>
            <person name="Kent A.D."/>
        </authorList>
    </citation>
    <scope>NUCLEOTIDE SEQUENCE</scope>
</reference>
<proteinExistence type="inferred from homology"/>
<dbReference type="GO" id="GO:0010792">
    <property type="term" value="P:DNA double-strand break processing involved in repair via single-strand annealing"/>
    <property type="evidence" value="ECO:0007669"/>
    <property type="project" value="TreeGrafter"/>
</dbReference>
<feature type="region of interest" description="Disordered" evidence="5">
    <location>
        <begin position="1198"/>
        <end position="1218"/>
    </location>
</feature>
<evidence type="ECO:0000256" key="4">
    <source>
        <dbReference type="SAM" id="Coils"/>
    </source>
</evidence>
<dbReference type="InterPro" id="IPR023621">
    <property type="entry name" value="Ribosomal_eL31_dom_sf"/>
</dbReference>
<dbReference type="GO" id="GO:1990904">
    <property type="term" value="C:ribonucleoprotein complex"/>
    <property type="evidence" value="ECO:0007669"/>
    <property type="project" value="UniProtKB-KW"/>
</dbReference>
<evidence type="ECO:0000256" key="5">
    <source>
        <dbReference type="SAM" id="MobiDB-lite"/>
    </source>
</evidence>
<keyword evidence="4" id="KW-0175">Coiled coil</keyword>
<feature type="compositionally biased region" description="Polar residues" evidence="5">
    <location>
        <begin position="606"/>
        <end position="625"/>
    </location>
</feature>
<dbReference type="InterPro" id="IPR033316">
    <property type="entry name" value="RBBP8-like"/>
</dbReference>
<feature type="coiled-coil region" evidence="4">
    <location>
        <begin position="379"/>
        <end position="539"/>
    </location>
</feature>
<feature type="coiled-coil region" evidence="4">
    <location>
        <begin position="1245"/>
        <end position="1377"/>
    </location>
</feature>
<dbReference type="GO" id="GO:0003735">
    <property type="term" value="F:structural constituent of ribosome"/>
    <property type="evidence" value="ECO:0007669"/>
    <property type="project" value="InterPro"/>
</dbReference>
<feature type="compositionally biased region" description="Basic and acidic residues" evidence="5">
    <location>
        <begin position="323"/>
        <end position="334"/>
    </location>
</feature>
<dbReference type="Pfam" id="PF01198">
    <property type="entry name" value="Ribosomal_L31e"/>
    <property type="match status" value="1"/>
</dbReference>
<name>A0A2N9IJ95_FAGSY</name>
<feature type="region of interest" description="Disordered" evidence="5">
    <location>
        <begin position="323"/>
        <end position="342"/>
    </location>
</feature>
<feature type="coiled-coil region" evidence="4">
    <location>
        <begin position="644"/>
        <end position="776"/>
    </location>
</feature>
<keyword evidence="3" id="KW-0687">Ribonucleoprotein</keyword>
<gene>
    <name evidence="6" type="ORF">FSB_LOCUS52804</name>
</gene>
<feature type="region of interest" description="Disordered" evidence="5">
    <location>
        <begin position="1146"/>
        <end position="1171"/>
    </location>
</feature>
<keyword evidence="2" id="KW-0689">Ribosomal protein</keyword>
<feature type="coiled-coil region" evidence="4">
    <location>
        <begin position="989"/>
        <end position="1030"/>
    </location>
</feature>
<feature type="compositionally biased region" description="Low complexity" evidence="5">
    <location>
        <begin position="1200"/>
        <end position="1213"/>
    </location>
</feature>
<dbReference type="GO" id="GO:0005840">
    <property type="term" value="C:ribosome"/>
    <property type="evidence" value="ECO:0007669"/>
    <property type="project" value="UniProtKB-KW"/>
</dbReference>
<dbReference type="InterPro" id="IPR000054">
    <property type="entry name" value="Ribosomal_eL31"/>
</dbReference>
<dbReference type="SUPFAM" id="SSF54575">
    <property type="entry name" value="Ribosomal protein L31e"/>
    <property type="match status" value="1"/>
</dbReference>
<dbReference type="InterPro" id="IPR020052">
    <property type="entry name" value="Ribosomal_eL31_CS"/>
</dbReference>
<accession>A0A2N9IJ95</accession>
<dbReference type="SMART" id="SM01380">
    <property type="entry name" value="Ribosomal_L31e"/>
    <property type="match status" value="1"/>
</dbReference>
<dbReference type="PROSITE" id="PS01144">
    <property type="entry name" value="RIBOSOMAL_L31E"/>
    <property type="match status" value="1"/>
</dbReference>
<dbReference type="PANTHER" id="PTHR15107">
    <property type="entry name" value="RETINOBLASTOMA BINDING PROTEIN 8"/>
    <property type="match status" value="1"/>
</dbReference>
<feature type="coiled-coil region" evidence="4">
    <location>
        <begin position="887"/>
        <end position="960"/>
    </location>
</feature>
<sequence length="1380" mass="158622">MADKGGKGRKEEVVTREYTINLHKRLHGCTFKKKAPNAIKEIRKFAQKAMGTTDVRVDVKLNKHIWSRGIRSVPRRVRVRVARKRNDEEDAKEEFFSLVTVAEIPPEGLKGLGLAALVIAPLRGALNSYLEYQKWSAPISSGKYIVTHLVQYAAVVTRSGLGRDKWHQSQSDSLVVKTLFKSWSMNSGSNGTSSYYKNGYMVKSWVQKNQNPLAAALFSEMEGNLQNSPKQGSPVYSEDEKYILGLGTTLVTTIEEAKDRISQIEHVFCSQIFPNFQLKSESLQKIYSEGKKAAEDAWKEKENDLILQIERLQREKQQALEENRSLKLQKEKPSKKQQKKTNKLLAEIRSQELEIDELGWDLKEDVMVIRMQNVLIQLYEEKVSALVNEGEQLKEYEEKAIELPAKVNGLEKKVDELQDELRREKEKVAEGKEISQRLIKEIERLHSKMLSDYVLLRDNKIEKKLLMDKLKLLEDNTGGLQEELRKKTHEVEEGRKLRTQLQQKIDWDNTEMSKNKQQLEEYEKEKNLLMDKIISLKLKMNELMVNHGGKSSEVAEGRDSIASPDLGNKVSDISGAPYDTDEVNNICFSGSLDDKEGDKLIQAPSFDSPTSSFPMASNSPSNVKSASLAGTKRPASCWRETWSHQCLVKKVDELQCELKRKKQKVAEGEELAQNLLKKIDLLVSEISDNLQLLSDNKEEKKLLMAKLERLEYNASGLQEELQRKSHEVEKGRKIHNHLLQQIDSTNIEMSKNQLQLEKCEKEKKLLVDKIIGLEVKINELQVKIMEQGSMSLKCNVCDILSHLVAVLVLMLEMEGHLQNSPKQEHPVYIEDEEHVLGLGTKLVATIEEAKDRIFQIEHVFCSQIFPNFQLKSESLQKIYSQGKKAAEDVWKEKENELILQIERLQREKQQALEENQSLKLEMEKPSKEQEEKRNKLYAKLSCQQIEIYELESELERKKKEVDEGMEFQNRLIQLIHEKASDIVNKGKQLKQYEKKTNEFHAKVNDLEKKVDELQDELRRKNEKVVEGKELEQNLLKEIGRLNSKISDDYQLLRANEKEKKLLTVTLEHFKDKARSLLEELQKKTDEVEEGRKLQAQLQQQIDLDNTEMSNNKQQLEEYEKEKNFQKEKNNWFKLKINELMVSHGGKSSEVAEGRDSITSPDIGNKVSDTSGAPCDTNEVNSICFSGSLDDDKGAKLIQASSSDSPTSSFPIVSNSPSNVKSATLAGSKRPASSLVDTWQCLMKEVSELQDEFRRKKQKVAEGKELAQNLVKKIDWLASEISDNLQLLRDNEKEKKVLMAKLERLEHNASRLQQELQKRTNEVEEGRNLQNQLLQQIDSTNAEMSKNKQQLEEYEKEKKLHMDKIAGLEGKINELQLRKEQ</sequence>
<organism evidence="6">
    <name type="scientific">Fagus sylvatica</name>
    <name type="common">Beechnut</name>
    <dbReference type="NCBI Taxonomy" id="28930"/>
    <lineage>
        <taxon>Eukaryota</taxon>
        <taxon>Viridiplantae</taxon>
        <taxon>Streptophyta</taxon>
        <taxon>Embryophyta</taxon>
        <taxon>Tracheophyta</taxon>
        <taxon>Spermatophyta</taxon>
        <taxon>Magnoliopsida</taxon>
        <taxon>eudicotyledons</taxon>
        <taxon>Gunneridae</taxon>
        <taxon>Pentapetalae</taxon>
        <taxon>rosids</taxon>
        <taxon>fabids</taxon>
        <taxon>Fagales</taxon>
        <taxon>Fagaceae</taxon>
        <taxon>Fagus</taxon>
    </lineage>
</organism>
<feature type="coiled-coil region" evidence="4">
    <location>
        <begin position="1066"/>
        <end position="1128"/>
    </location>
</feature>
<dbReference type="GO" id="GO:0006412">
    <property type="term" value="P:translation"/>
    <property type="evidence" value="ECO:0007669"/>
    <property type="project" value="InterPro"/>
</dbReference>
<dbReference type="CDD" id="cd00463">
    <property type="entry name" value="Ribosomal_L31e"/>
    <property type="match status" value="1"/>
</dbReference>
<evidence type="ECO:0000256" key="2">
    <source>
        <dbReference type="ARBA" id="ARBA00022980"/>
    </source>
</evidence>
<dbReference type="GO" id="GO:0003684">
    <property type="term" value="F:damaged DNA binding"/>
    <property type="evidence" value="ECO:0007669"/>
    <property type="project" value="TreeGrafter"/>
</dbReference>
<evidence type="ECO:0000256" key="1">
    <source>
        <dbReference type="ARBA" id="ARBA00010808"/>
    </source>
</evidence>
<dbReference type="PANTHER" id="PTHR15107:SF0">
    <property type="entry name" value="DNA ENDONUCLEASE ACTIVATOR CTP1 C-TERMINAL DOMAIN-CONTAINING PROTEIN"/>
    <property type="match status" value="1"/>
</dbReference>
<evidence type="ECO:0000313" key="6">
    <source>
        <dbReference type="EMBL" id="SPD24922.1"/>
    </source>
</evidence>
<feature type="compositionally biased region" description="Polar residues" evidence="5">
    <location>
        <begin position="1156"/>
        <end position="1170"/>
    </location>
</feature>
<dbReference type="FunFam" id="3.10.440.10:FF:000001">
    <property type="entry name" value="60S ribosomal protein L31"/>
    <property type="match status" value="1"/>
</dbReference>
<evidence type="ECO:0008006" key="7">
    <source>
        <dbReference type="Google" id="ProtNLM"/>
    </source>
</evidence>
<evidence type="ECO:0000256" key="3">
    <source>
        <dbReference type="ARBA" id="ARBA00023274"/>
    </source>
</evidence>
<dbReference type="Gene3D" id="3.10.440.10">
    <property type="match status" value="1"/>
</dbReference>
<feature type="region of interest" description="Disordered" evidence="5">
    <location>
        <begin position="606"/>
        <end position="627"/>
    </location>
</feature>
<dbReference type="EMBL" id="OIVN01006035">
    <property type="protein sequence ID" value="SPD24922.1"/>
    <property type="molecule type" value="Genomic_DNA"/>
</dbReference>